<dbReference type="CDD" id="cd01115">
    <property type="entry name" value="SLC13_permease"/>
    <property type="match status" value="1"/>
</dbReference>
<feature type="transmembrane region" description="Helical" evidence="7">
    <location>
        <begin position="464"/>
        <end position="483"/>
    </location>
</feature>
<dbReference type="PANTHER" id="PTHR10283">
    <property type="entry name" value="SOLUTE CARRIER FAMILY 13 MEMBER"/>
    <property type="match status" value="1"/>
</dbReference>
<dbReference type="GO" id="GO:0005886">
    <property type="term" value="C:plasma membrane"/>
    <property type="evidence" value="ECO:0007669"/>
    <property type="project" value="TreeGrafter"/>
</dbReference>
<feature type="transmembrane region" description="Helical" evidence="7">
    <location>
        <begin position="221"/>
        <end position="247"/>
    </location>
</feature>
<feature type="transmembrane region" description="Helical" evidence="7">
    <location>
        <begin position="327"/>
        <end position="349"/>
    </location>
</feature>
<dbReference type="RefSeq" id="XP_040570568.1">
    <property type="nucleotide sequence ID" value="XM_040714634.2"/>
</dbReference>
<feature type="transmembrane region" description="Helical" evidence="7">
    <location>
        <begin position="12"/>
        <end position="33"/>
    </location>
</feature>
<evidence type="ECO:0000256" key="3">
    <source>
        <dbReference type="ARBA" id="ARBA00022448"/>
    </source>
</evidence>
<evidence type="ECO:0000256" key="2">
    <source>
        <dbReference type="ARBA" id="ARBA00006772"/>
    </source>
</evidence>
<keyword evidence="4 7" id="KW-0812">Transmembrane</keyword>
<feature type="transmembrane region" description="Helical" evidence="7">
    <location>
        <begin position="45"/>
        <end position="75"/>
    </location>
</feature>
<comment type="subcellular location">
    <subcellularLocation>
        <location evidence="1">Membrane</location>
        <topology evidence="1">Multi-pass membrane protein</topology>
    </subcellularLocation>
</comment>
<evidence type="ECO:0000256" key="6">
    <source>
        <dbReference type="ARBA" id="ARBA00023136"/>
    </source>
</evidence>
<evidence type="ECO:0000256" key="5">
    <source>
        <dbReference type="ARBA" id="ARBA00022989"/>
    </source>
</evidence>
<keyword evidence="3" id="KW-0813">Transport</keyword>
<dbReference type="EMBL" id="HACA01000791">
    <property type="protein sequence ID" value="CDW18152.1"/>
    <property type="molecule type" value="Transcribed_RNA"/>
</dbReference>
<dbReference type="InterPro" id="IPR031312">
    <property type="entry name" value="Na/sul_symport_CS"/>
</dbReference>
<evidence type="ECO:0000256" key="7">
    <source>
        <dbReference type="SAM" id="Phobius"/>
    </source>
</evidence>
<dbReference type="OrthoDB" id="6493944at2759"/>
<dbReference type="GeneID" id="121119833"/>
<feature type="transmembrane region" description="Helical" evidence="7">
    <location>
        <begin position="179"/>
        <end position="201"/>
    </location>
</feature>
<dbReference type="Pfam" id="PF00939">
    <property type="entry name" value="Na_sulph_symp"/>
    <property type="match status" value="1"/>
</dbReference>
<dbReference type="KEGG" id="lsm:121119833"/>
<evidence type="ECO:0000256" key="4">
    <source>
        <dbReference type="ARBA" id="ARBA00022692"/>
    </source>
</evidence>
<reference evidence="8" key="1">
    <citation type="submission" date="2014-05" db="EMBL/GenBank/DDBJ databases">
        <authorList>
            <person name="Chronopoulou M."/>
        </authorList>
    </citation>
    <scope>NUCLEOTIDE SEQUENCE</scope>
    <source>
        <tissue evidence="8">Whole organism</tissue>
    </source>
</reference>
<evidence type="ECO:0000256" key="1">
    <source>
        <dbReference type="ARBA" id="ARBA00004141"/>
    </source>
</evidence>
<dbReference type="RefSeq" id="XP_071745376.1">
    <property type="nucleotide sequence ID" value="XM_071889275.1"/>
</dbReference>
<feature type="transmembrane region" description="Helical" evidence="7">
    <location>
        <begin position="295"/>
        <end position="315"/>
    </location>
</feature>
<dbReference type="PANTHER" id="PTHR10283:SF82">
    <property type="entry name" value="SOLUTE CARRIER FAMILY 13 MEMBER 2"/>
    <property type="match status" value="1"/>
</dbReference>
<dbReference type="PROSITE" id="PS01271">
    <property type="entry name" value="NA_SULFATE"/>
    <property type="match status" value="1"/>
</dbReference>
<dbReference type="EMBL" id="HACA01000792">
    <property type="protein sequence ID" value="CDW18153.1"/>
    <property type="molecule type" value="Transcribed_RNA"/>
</dbReference>
<feature type="transmembrane region" description="Helical" evidence="7">
    <location>
        <begin position="150"/>
        <end position="167"/>
    </location>
</feature>
<dbReference type="RefSeq" id="XP_040570567.1">
    <property type="nucleotide sequence ID" value="XM_040714633.2"/>
</dbReference>
<sequence length="556" mass="61637">MGFTKHCGPLSFAFIKTYLIILIPLLLLPIFFLDESREKECKCLYVILLMAIFWVLQILPIVVTAFFPLVLFPLFEIQSTSDVSSNYLTSSNSLFMGGLILAIAVEDSGLDRRIAISFLNITGSSPKGLLFGLMTITSFLSLLVSNTATTAMMIPILNGIFETANLVKDETGREKYKNGLLLAIAYASNIGGTGFLTGSPPNLVAPGALEQKFGPDSSISFIKWAMFAIPLMIVNLIFGGIWLYFFFGFSKYSQEYSTEDKLNGIVVEHGNDTLPENKINPNDIIRKKKKELGRISTREVLIASLFGFTVLLWFLKTPKMFPGWSDLFPEVPISSATPVFLTVILMFIIPREFHFWPFVSWDTPPKSSESLITWKVIEKKLPWGIMFLLGGGYAMAGGTKDSGLSKWLVENLKTSMMKQEKWVINLIFCLIMTFGTELMSNAAAANIVLPILIDLSIGICSSPLFFVVSTALCSSYAFMVPIATGPNALVFQASTMSQFTMIKAGTIMNLVCIVTTTAAINLYADQIYEITPPPQWVIDYYKTTNNTECLTSLNIE</sequence>
<keyword evidence="5 7" id="KW-1133">Transmembrane helix</keyword>
<evidence type="ECO:0000313" key="8">
    <source>
        <dbReference type="EMBL" id="CDW18153.1"/>
    </source>
</evidence>
<feature type="transmembrane region" description="Helical" evidence="7">
    <location>
        <begin position="504"/>
        <end position="524"/>
    </location>
</feature>
<name>A0A0K2SWJ7_LEPSM</name>
<accession>A0A0K2SWJ7</accession>
<dbReference type="GO" id="GO:0015141">
    <property type="term" value="F:succinate transmembrane transporter activity"/>
    <property type="evidence" value="ECO:0007669"/>
    <property type="project" value="TreeGrafter"/>
</dbReference>
<dbReference type="GO" id="GO:0015137">
    <property type="term" value="F:citrate transmembrane transporter activity"/>
    <property type="evidence" value="ECO:0007669"/>
    <property type="project" value="TreeGrafter"/>
</dbReference>
<organism evidence="8">
    <name type="scientific">Lepeophtheirus salmonis</name>
    <name type="common">Salmon louse</name>
    <name type="synonym">Caligus salmonis</name>
    <dbReference type="NCBI Taxonomy" id="72036"/>
    <lineage>
        <taxon>Eukaryota</taxon>
        <taxon>Metazoa</taxon>
        <taxon>Ecdysozoa</taxon>
        <taxon>Arthropoda</taxon>
        <taxon>Crustacea</taxon>
        <taxon>Multicrustacea</taxon>
        <taxon>Hexanauplia</taxon>
        <taxon>Copepoda</taxon>
        <taxon>Siphonostomatoida</taxon>
        <taxon>Caligidae</taxon>
        <taxon>Lepeophtheirus</taxon>
    </lineage>
</organism>
<dbReference type="InterPro" id="IPR001898">
    <property type="entry name" value="SLC13A/DASS"/>
</dbReference>
<comment type="similarity">
    <text evidence="2">Belongs to the SLC13A/DASS transporter (TC 2.A.47) family. NADC subfamily.</text>
</comment>
<proteinExistence type="inferred from homology"/>
<feature type="transmembrane region" description="Helical" evidence="7">
    <location>
        <begin position="422"/>
        <end position="444"/>
    </location>
</feature>
<protein>
    <submittedName>
        <fullName evidence="8">Solute carrier family 13 member 3like [Metaseiulus occidentalis]</fullName>
    </submittedName>
</protein>
<keyword evidence="6 7" id="KW-0472">Membrane</keyword>
<dbReference type="AlphaFoldDB" id="A0A0K2SWJ7"/>